<protein>
    <submittedName>
        <fullName evidence="1">Uncharacterized protein</fullName>
    </submittedName>
</protein>
<dbReference type="EMBL" id="JAJNOR010000005">
    <property type="protein sequence ID" value="MCD2492904.1"/>
    <property type="molecule type" value="Genomic_DNA"/>
</dbReference>
<reference evidence="1 2" key="1">
    <citation type="submission" date="2021-11" db="EMBL/GenBank/DDBJ databases">
        <title>Lacrimispora sp. nov. NSJ-141 isolated from human feces.</title>
        <authorList>
            <person name="Abdugheni R."/>
        </authorList>
    </citation>
    <scope>NUCLEOTIDE SEQUENCE [LARGE SCALE GENOMIC DNA]</scope>
    <source>
        <strain evidence="1 2">NSJ-141</strain>
    </source>
</reference>
<sequence>MTHVAITMLPGRDDEAKKALAMKQDIPIEEWKQSMERIPKEIMFVQPQEGFN</sequence>
<dbReference type="AlphaFoldDB" id="A0AAP2RK35"/>
<comment type="caution">
    <text evidence="1">The sequence shown here is derived from an EMBL/GenBank/DDBJ whole genome shotgun (WGS) entry which is preliminary data.</text>
</comment>
<name>A0AAP2RK35_9FIRM</name>
<gene>
    <name evidence="1" type="ORF">LQE92_09720</name>
</gene>
<dbReference type="Proteomes" id="UP001299265">
    <property type="component" value="Unassembled WGS sequence"/>
</dbReference>
<proteinExistence type="predicted"/>
<accession>A0AAP2RK35</accession>
<evidence type="ECO:0000313" key="1">
    <source>
        <dbReference type="EMBL" id="MCD2492904.1"/>
    </source>
</evidence>
<keyword evidence="2" id="KW-1185">Reference proteome</keyword>
<dbReference type="RefSeq" id="WP_231062784.1">
    <property type="nucleotide sequence ID" value="NZ_JAJNOR010000005.1"/>
</dbReference>
<organism evidence="1 2">
    <name type="scientific">Lientehia hominis</name>
    <dbReference type="NCBI Taxonomy" id="2897778"/>
    <lineage>
        <taxon>Bacteria</taxon>
        <taxon>Bacillati</taxon>
        <taxon>Bacillota</taxon>
        <taxon>Clostridia</taxon>
        <taxon>Lachnospirales</taxon>
        <taxon>Lachnospiraceae</taxon>
        <taxon>Lientehia</taxon>
    </lineage>
</organism>
<evidence type="ECO:0000313" key="2">
    <source>
        <dbReference type="Proteomes" id="UP001299265"/>
    </source>
</evidence>